<proteinExistence type="predicted"/>
<name>A0A139H5V7_9PEZI</name>
<dbReference type="PANTHER" id="PTHR32387">
    <property type="entry name" value="WU:FJ29H11"/>
    <property type="match status" value="1"/>
</dbReference>
<dbReference type="PANTHER" id="PTHR32387:SF0">
    <property type="entry name" value="PROTEIN NO VEIN"/>
    <property type="match status" value="1"/>
</dbReference>
<keyword evidence="2" id="KW-1185">Reference proteome</keyword>
<dbReference type="SUPFAM" id="SSF55874">
    <property type="entry name" value="ATPase domain of HSP90 chaperone/DNA topoisomerase II/histidine kinase"/>
    <property type="match status" value="1"/>
</dbReference>
<dbReference type="OrthoDB" id="1262810at2759"/>
<gene>
    <name evidence="1" type="ORF">AC578_10548</name>
</gene>
<dbReference type="Proteomes" id="UP000070133">
    <property type="component" value="Unassembled WGS sequence"/>
</dbReference>
<sequence length="136" mass="14999">MATQEQAEYIIRDIRRSRHADQPGGIENDANAQDLVQALSLLSDQLYNKPTHFILELAQNADGHTYPEDVHLVSASSIMKAAISIHVIGHSTKQTPPSQLKKGYIGEKGIGFKAVFKAADVVYISSGNFNFKFDKN</sequence>
<protein>
    <submittedName>
        <fullName evidence="1">Uncharacterized protein</fullName>
    </submittedName>
</protein>
<dbReference type="AlphaFoldDB" id="A0A139H5V7"/>
<dbReference type="InterPro" id="IPR036890">
    <property type="entry name" value="HATPase_C_sf"/>
</dbReference>
<dbReference type="EMBL" id="LFZN01000132">
    <property type="protein sequence ID" value="KXS97811.1"/>
    <property type="molecule type" value="Genomic_DNA"/>
</dbReference>
<evidence type="ECO:0000313" key="1">
    <source>
        <dbReference type="EMBL" id="KXS97811.1"/>
    </source>
</evidence>
<accession>A0A139H5V7</accession>
<dbReference type="STRING" id="321146.A0A139H5V7"/>
<reference evidence="1 2" key="1">
    <citation type="submission" date="2015-07" db="EMBL/GenBank/DDBJ databases">
        <title>Comparative genomics of the Sigatoka disease complex on banana suggests a link between parallel evolutionary changes in Pseudocercospora fijiensis and Pseudocercospora eumusae and increased virulence on the banana host.</title>
        <authorList>
            <person name="Chang T.-C."/>
            <person name="Salvucci A."/>
            <person name="Crous P.W."/>
            <person name="Stergiopoulos I."/>
        </authorList>
    </citation>
    <scope>NUCLEOTIDE SEQUENCE [LARGE SCALE GENOMIC DNA]</scope>
    <source>
        <strain evidence="1 2">CBS 114824</strain>
    </source>
</reference>
<comment type="caution">
    <text evidence="1">The sequence shown here is derived from an EMBL/GenBank/DDBJ whole genome shotgun (WGS) entry which is preliminary data.</text>
</comment>
<evidence type="ECO:0000313" key="2">
    <source>
        <dbReference type="Proteomes" id="UP000070133"/>
    </source>
</evidence>
<dbReference type="InterPro" id="IPR052957">
    <property type="entry name" value="Auxin_embryo_med"/>
</dbReference>
<organism evidence="1 2">
    <name type="scientific">Pseudocercospora eumusae</name>
    <dbReference type="NCBI Taxonomy" id="321146"/>
    <lineage>
        <taxon>Eukaryota</taxon>
        <taxon>Fungi</taxon>
        <taxon>Dikarya</taxon>
        <taxon>Ascomycota</taxon>
        <taxon>Pezizomycotina</taxon>
        <taxon>Dothideomycetes</taxon>
        <taxon>Dothideomycetidae</taxon>
        <taxon>Mycosphaerellales</taxon>
        <taxon>Mycosphaerellaceae</taxon>
        <taxon>Pseudocercospora</taxon>
    </lineage>
</organism>